<organism evidence="2 3">
    <name type="scientific">Citrobacter sedlakii</name>
    <dbReference type="NCBI Taxonomy" id="67826"/>
    <lineage>
        <taxon>Bacteria</taxon>
        <taxon>Pseudomonadati</taxon>
        <taxon>Pseudomonadota</taxon>
        <taxon>Gammaproteobacteria</taxon>
        <taxon>Enterobacterales</taxon>
        <taxon>Enterobacteriaceae</taxon>
        <taxon>Citrobacter</taxon>
        <taxon>Citrobacter freundii complex</taxon>
    </lineage>
</organism>
<gene>
    <name evidence="2" type="ORF">I6M88_13305</name>
</gene>
<feature type="region of interest" description="Disordered" evidence="1">
    <location>
        <begin position="1"/>
        <end position="30"/>
    </location>
</feature>
<evidence type="ECO:0000313" key="3">
    <source>
        <dbReference type="Proteomes" id="UP000746649"/>
    </source>
</evidence>
<name>A0ABS0ZSZ8_9ENTR</name>
<comment type="caution">
    <text evidence="2">The sequence shown here is derived from an EMBL/GenBank/DDBJ whole genome shotgun (WGS) entry which is preliminary data.</text>
</comment>
<feature type="compositionally biased region" description="Polar residues" evidence="1">
    <location>
        <begin position="1"/>
        <end position="20"/>
    </location>
</feature>
<keyword evidence="3" id="KW-1185">Reference proteome</keyword>
<dbReference type="Proteomes" id="UP000746649">
    <property type="component" value="Unassembled WGS sequence"/>
</dbReference>
<evidence type="ECO:0000313" key="2">
    <source>
        <dbReference type="EMBL" id="MBJ8381941.1"/>
    </source>
</evidence>
<accession>A0ABS0ZSZ8</accession>
<dbReference type="EMBL" id="JADWND010000005">
    <property type="protein sequence ID" value="MBJ8381941.1"/>
    <property type="molecule type" value="Genomic_DNA"/>
</dbReference>
<protein>
    <submittedName>
        <fullName evidence="2">Ash family protein</fullName>
    </submittedName>
</protein>
<evidence type="ECO:0000256" key="1">
    <source>
        <dbReference type="SAM" id="MobiDB-lite"/>
    </source>
</evidence>
<reference evidence="2 3" key="1">
    <citation type="submission" date="2020-11" db="EMBL/GenBank/DDBJ databases">
        <title>Enhanced detection system for hospital associated transmission using whole genome sequencing surveillance.</title>
        <authorList>
            <person name="Harrison L.H."/>
            <person name="Van Tyne D."/>
            <person name="Marsh J.W."/>
            <person name="Griffith M.P."/>
            <person name="Snyder D.J."/>
            <person name="Cooper V.S."/>
            <person name="Mustapha M."/>
        </authorList>
    </citation>
    <scope>NUCLEOTIDE SEQUENCE [LARGE SCALE GENOMIC DNA]</scope>
    <source>
        <strain evidence="2 3">CB00117</strain>
    </source>
</reference>
<proteinExistence type="predicted"/>
<sequence length="30" mass="3173">MVGRSGASQDAPVSSMTGKANSVRHHHPRD</sequence>